<dbReference type="SUPFAM" id="SSF47413">
    <property type="entry name" value="lambda repressor-like DNA-binding domains"/>
    <property type="match status" value="1"/>
</dbReference>
<proteinExistence type="predicted"/>
<accession>A0AA42SG26</accession>
<reference evidence="1" key="1">
    <citation type="submission" date="2022-09" db="EMBL/GenBank/DDBJ databases">
        <title>Intensive care unit water sources are persistently colonized with multi-drug resistant bacteria and are the site of extensive horizontal gene transfer of antibiotic resistance genes.</title>
        <authorList>
            <person name="Diorio-Toth L."/>
        </authorList>
    </citation>
    <scope>NUCLEOTIDE SEQUENCE</scope>
    <source>
        <strain evidence="1">GD03885</strain>
    </source>
</reference>
<name>A0AA42SG26_ACIJO</name>
<protein>
    <submittedName>
        <fullName evidence="1">Helix-turn-helix domain-containing protein</fullName>
    </submittedName>
</protein>
<dbReference type="Gene3D" id="1.10.260.40">
    <property type="entry name" value="lambda repressor-like DNA-binding domains"/>
    <property type="match status" value="1"/>
</dbReference>
<dbReference type="InterPro" id="IPR010982">
    <property type="entry name" value="Lambda_DNA-bd_dom_sf"/>
</dbReference>
<dbReference type="Proteomes" id="UP001160116">
    <property type="component" value="Unassembled WGS sequence"/>
</dbReference>
<evidence type="ECO:0000313" key="2">
    <source>
        <dbReference type="Proteomes" id="UP001160116"/>
    </source>
</evidence>
<gene>
    <name evidence="1" type="ORF">N5C97_16205</name>
</gene>
<sequence>MTVDDLKNHYGVKSDAELARKLKHTRGAICKWRHRGIPIDTQARLQLLTNGEVKANMAVLIA</sequence>
<dbReference type="AlphaFoldDB" id="A0AA42SG26"/>
<comment type="caution">
    <text evidence="1">The sequence shown here is derived from an EMBL/GenBank/DDBJ whole genome shotgun (WGS) entry which is preliminary data.</text>
</comment>
<evidence type="ECO:0000313" key="1">
    <source>
        <dbReference type="EMBL" id="MDH0827993.1"/>
    </source>
</evidence>
<dbReference type="RefSeq" id="WP_094148393.1">
    <property type="nucleotide sequence ID" value="NZ_FZRG01000012.1"/>
</dbReference>
<organism evidence="1 2">
    <name type="scientific">Acinetobacter johnsonii</name>
    <dbReference type="NCBI Taxonomy" id="40214"/>
    <lineage>
        <taxon>Bacteria</taxon>
        <taxon>Pseudomonadati</taxon>
        <taxon>Pseudomonadota</taxon>
        <taxon>Gammaproteobacteria</taxon>
        <taxon>Moraxellales</taxon>
        <taxon>Moraxellaceae</taxon>
        <taxon>Acinetobacter</taxon>
    </lineage>
</organism>
<dbReference type="EMBL" id="JAOCCL010000074">
    <property type="protein sequence ID" value="MDH0827993.1"/>
    <property type="molecule type" value="Genomic_DNA"/>
</dbReference>
<dbReference type="GO" id="GO:0003677">
    <property type="term" value="F:DNA binding"/>
    <property type="evidence" value="ECO:0007669"/>
    <property type="project" value="InterPro"/>
</dbReference>